<keyword evidence="1" id="KW-0732">Signal</keyword>
<keyword evidence="3" id="KW-1185">Reference proteome</keyword>
<name>A0ABV7SYK1_9SPHN</name>
<dbReference type="Proteomes" id="UP001595713">
    <property type="component" value="Unassembled WGS sequence"/>
</dbReference>
<proteinExistence type="predicted"/>
<sequence length="158" mass="16922">MPMLLTALILAQSAMPMAHGAHGIETPEPVCVRAGDLPPAFRGWNMMPGTVLQPTVPVIARARPAARTPWAVRPAKPGPGAVLRFSIARAGVYQIGLSNGAWVDVVRGRRALAPIAHGHGPLCTGLRKIVDYRLVRGSYALQLAAMPEPTTRVMLVRR</sequence>
<reference evidence="3" key="1">
    <citation type="journal article" date="2019" name="Int. J. Syst. Evol. Microbiol.">
        <title>The Global Catalogue of Microorganisms (GCM) 10K type strain sequencing project: providing services to taxonomists for standard genome sequencing and annotation.</title>
        <authorList>
            <consortium name="The Broad Institute Genomics Platform"/>
            <consortium name="The Broad Institute Genome Sequencing Center for Infectious Disease"/>
            <person name="Wu L."/>
            <person name="Ma J."/>
        </authorList>
    </citation>
    <scope>NUCLEOTIDE SEQUENCE [LARGE SCALE GENOMIC DNA]</scope>
    <source>
        <strain evidence="3">KCTC 42739</strain>
    </source>
</reference>
<dbReference type="RefSeq" id="WP_261292778.1">
    <property type="nucleotide sequence ID" value="NZ_JANQBK010000001.1"/>
</dbReference>
<comment type="caution">
    <text evidence="2">The sequence shown here is derived from an EMBL/GenBank/DDBJ whole genome shotgun (WGS) entry which is preliminary data.</text>
</comment>
<evidence type="ECO:0000313" key="2">
    <source>
        <dbReference type="EMBL" id="MFC3581362.1"/>
    </source>
</evidence>
<gene>
    <name evidence="2" type="ORF">ACFONA_14410</name>
</gene>
<evidence type="ECO:0000256" key="1">
    <source>
        <dbReference type="SAM" id="SignalP"/>
    </source>
</evidence>
<feature type="chain" id="PRO_5045809347" description="Homogentisate 1,2-dioxygenase" evidence="1">
    <location>
        <begin position="21"/>
        <end position="158"/>
    </location>
</feature>
<protein>
    <recommendedName>
        <fullName evidence="4">Homogentisate 1,2-dioxygenase</fullName>
    </recommendedName>
</protein>
<organism evidence="2 3">
    <name type="scientific">Sphingomonas hylomeconis</name>
    <dbReference type="NCBI Taxonomy" id="1395958"/>
    <lineage>
        <taxon>Bacteria</taxon>
        <taxon>Pseudomonadati</taxon>
        <taxon>Pseudomonadota</taxon>
        <taxon>Alphaproteobacteria</taxon>
        <taxon>Sphingomonadales</taxon>
        <taxon>Sphingomonadaceae</taxon>
        <taxon>Sphingomonas</taxon>
    </lineage>
</organism>
<feature type="signal peptide" evidence="1">
    <location>
        <begin position="1"/>
        <end position="20"/>
    </location>
</feature>
<evidence type="ECO:0000313" key="3">
    <source>
        <dbReference type="Proteomes" id="UP001595713"/>
    </source>
</evidence>
<dbReference type="EMBL" id="JBHRXP010000007">
    <property type="protein sequence ID" value="MFC3581362.1"/>
    <property type="molecule type" value="Genomic_DNA"/>
</dbReference>
<evidence type="ECO:0008006" key="4">
    <source>
        <dbReference type="Google" id="ProtNLM"/>
    </source>
</evidence>
<accession>A0ABV7SYK1</accession>